<gene>
    <name evidence="2" type="ORF">KS407_11675</name>
</gene>
<keyword evidence="2" id="KW-0418">Kinase</keyword>
<dbReference type="Proteomes" id="UP000790580">
    <property type="component" value="Unassembled WGS sequence"/>
</dbReference>
<dbReference type="InterPro" id="IPR031314">
    <property type="entry name" value="DNK_dom"/>
</dbReference>
<dbReference type="PANTHER" id="PTHR10513:SF46">
    <property type="entry name" value="DEOXYGUANOSINE KINASE"/>
    <property type="match status" value="1"/>
</dbReference>
<evidence type="ECO:0000313" key="3">
    <source>
        <dbReference type="Proteomes" id="UP000790580"/>
    </source>
</evidence>
<dbReference type="InterPro" id="IPR002624">
    <property type="entry name" value="DCK/DGK"/>
</dbReference>
<name>A0ABS6JUK9_9BACI</name>
<sequence length="216" mass="25845">MSQQYDAPFIAVEGPIGVGKTSLATRLGEHFNYPILKEIVDENPFLTKFYEDIQEWSFQTEMFFLCNRYKQLEDTYEKFLSKGKPIVSDYHIFKNLLFAKQTLKEDHFHKYDRIYRILTNDLPRPNIIIYLHASLPTLLDRIELRGRQMEQSIQPYYLKQLAEDYQQFIKDHQRVYPDIPILSFNGDELDFVNNDHHYQIILDQVRAAIKKQELLF</sequence>
<dbReference type="GO" id="GO:0016301">
    <property type="term" value="F:kinase activity"/>
    <property type="evidence" value="ECO:0007669"/>
    <property type="project" value="UniProtKB-KW"/>
</dbReference>
<evidence type="ECO:0000259" key="1">
    <source>
        <dbReference type="Pfam" id="PF01712"/>
    </source>
</evidence>
<dbReference type="SUPFAM" id="SSF52540">
    <property type="entry name" value="P-loop containing nucleoside triphosphate hydrolases"/>
    <property type="match status" value="1"/>
</dbReference>
<keyword evidence="2" id="KW-0808">Transferase</keyword>
<reference evidence="2 3" key="1">
    <citation type="submission" date="2021-06" db="EMBL/GenBank/DDBJ databases">
        <title>Bacillus sp. RD4P76, an endophyte from a halophyte.</title>
        <authorList>
            <person name="Sun J.-Q."/>
        </authorList>
    </citation>
    <scope>NUCLEOTIDE SEQUENCE [LARGE SCALE GENOMIC DNA]</scope>
    <source>
        <strain evidence="2 3">JCM 17098</strain>
    </source>
</reference>
<evidence type="ECO:0000313" key="2">
    <source>
        <dbReference type="EMBL" id="MBU9722095.1"/>
    </source>
</evidence>
<proteinExistence type="predicted"/>
<dbReference type="PANTHER" id="PTHR10513">
    <property type="entry name" value="DEOXYNUCLEOSIDE KINASE"/>
    <property type="match status" value="1"/>
</dbReference>
<comment type="caution">
    <text evidence="2">The sequence shown here is derived from an EMBL/GenBank/DDBJ whole genome shotgun (WGS) entry which is preliminary data.</text>
</comment>
<dbReference type="Gene3D" id="3.40.50.300">
    <property type="entry name" value="P-loop containing nucleotide triphosphate hydrolases"/>
    <property type="match status" value="1"/>
</dbReference>
<dbReference type="RefSeq" id="WP_088075154.1">
    <property type="nucleotide sequence ID" value="NZ_JAHQCR010000049.1"/>
</dbReference>
<keyword evidence="3" id="KW-1185">Reference proteome</keyword>
<dbReference type="EMBL" id="JAHQCR010000049">
    <property type="protein sequence ID" value="MBU9722095.1"/>
    <property type="molecule type" value="Genomic_DNA"/>
</dbReference>
<dbReference type="InterPro" id="IPR050566">
    <property type="entry name" value="Deoxyribonucleoside_kinase"/>
</dbReference>
<dbReference type="CDD" id="cd01673">
    <property type="entry name" value="dNK"/>
    <property type="match status" value="1"/>
</dbReference>
<dbReference type="PIRSF" id="PIRSF000705">
    <property type="entry name" value="DNK"/>
    <property type="match status" value="1"/>
</dbReference>
<dbReference type="InterPro" id="IPR027417">
    <property type="entry name" value="P-loop_NTPase"/>
</dbReference>
<protein>
    <submittedName>
        <fullName evidence="2">Deoxynucleoside kinase</fullName>
    </submittedName>
</protein>
<organism evidence="2 3">
    <name type="scientific">Evansella alkalicola</name>
    <dbReference type="NCBI Taxonomy" id="745819"/>
    <lineage>
        <taxon>Bacteria</taxon>
        <taxon>Bacillati</taxon>
        <taxon>Bacillota</taxon>
        <taxon>Bacilli</taxon>
        <taxon>Bacillales</taxon>
        <taxon>Bacillaceae</taxon>
        <taxon>Evansella</taxon>
    </lineage>
</organism>
<accession>A0ABS6JUK9</accession>
<dbReference type="Pfam" id="PF01712">
    <property type="entry name" value="dNK"/>
    <property type="match status" value="1"/>
</dbReference>
<feature type="domain" description="Deoxynucleoside kinase" evidence="1">
    <location>
        <begin position="10"/>
        <end position="209"/>
    </location>
</feature>